<feature type="domain" description="DUF7908" evidence="2">
    <location>
        <begin position="137"/>
        <end position="255"/>
    </location>
</feature>
<feature type="region of interest" description="Disordered" evidence="1">
    <location>
        <begin position="38"/>
        <end position="65"/>
    </location>
</feature>
<dbReference type="EMBL" id="SRMI01000008">
    <property type="protein sequence ID" value="TVY65046.1"/>
    <property type="molecule type" value="Genomic_DNA"/>
</dbReference>
<evidence type="ECO:0000313" key="4">
    <source>
        <dbReference type="Proteomes" id="UP000320707"/>
    </source>
</evidence>
<organism evidence="3 4">
    <name type="scientific">Fusarium oxysporum f. sp. cubense</name>
    <dbReference type="NCBI Taxonomy" id="61366"/>
    <lineage>
        <taxon>Eukaryota</taxon>
        <taxon>Fungi</taxon>
        <taxon>Dikarya</taxon>
        <taxon>Ascomycota</taxon>
        <taxon>Pezizomycotina</taxon>
        <taxon>Sordariomycetes</taxon>
        <taxon>Hypocreomycetidae</taxon>
        <taxon>Hypocreales</taxon>
        <taxon>Nectriaceae</taxon>
        <taxon>Fusarium</taxon>
        <taxon>Fusarium oxysporum species complex</taxon>
    </lineage>
</organism>
<feature type="compositionally biased region" description="Low complexity" evidence="1">
    <location>
        <begin position="353"/>
        <end position="365"/>
    </location>
</feature>
<feature type="region of interest" description="Disordered" evidence="1">
    <location>
        <begin position="353"/>
        <end position="530"/>
    </location>
</feature>
<feature type="compositionally biased region" description="Polar residues" evidence="1">
    <location>
        <begin position="87"/>
        <end position="107"/>
    </location>
</feature>
<gene>
    <name evidence="3" type="ORF">Focb16_v015675</name>
</gene>
<feature type="compositionally biased region" description="Low complexity" evidence="1">
    <location>
        <begin position="421"/>
        <end position="530"/>
    </location>
</feature>
<feature type="region of interest" description="Disordered" evidence="1">
    <location>
        <begin position="282"/>
        <end position="325"/>
    </location>
</feature>
<feature type="compositionally biased region" description="Polar residues" evidence="1">
    <location>
        <begin position="312"/>
        <end position="321"/>
    </location>
</feature>
<reference evidence="3 4" key="1">
    <citation type="journal article" date="2019" name="Microbiol. Resour. Announc.">
        <title>High-quality draft genome sequence of Fusarium oxysporum f. sp. cubense strain 160527, a causal agent of Panama disease.</title>
        <authorList>
            <person name="Asai S."/>
            <person name="Ayukawa Y."/>
            <person name="Gan P."/>
            <person name="Masuda S."/>
            <person name="Komatsu K."/>
            <person name="Shirasu K."/>
            <person name="Arie T."/>
        </authorList>
    </citation>
    <scope>NUCLEOTIDE SEQUENCE [LARGE SCALE GENOMIC DNA]</scope>
    <source>
        <strain evidence="3 4">160527</strain>
    </source>
</reference>
<feature type="compositionally biased region" description="Low complexity" evidence="1">
    <location>
        <begin position="283"/>
        <end position="311"/>
    </location>
</feature>
<feature type="compositionally biased region" description="Low complexity" evidence="1">
    <location>
        <begin position="108"/>
        <end position="117"/>
    </location>
</feature>
<evidence type="ECO:0000256" key="1">
    <source>
        <dbReference type="SAM" id="MobiDB-lite"/>
    </source>
</evidence>
<protein>
    <recommendedName>
        <fullName evidence="2">DUF7908 domain-containing protein</fullName>
    </recommendedName>
</protein>
<accession>A0A559KXV9</accession>
<dbReference type="Proteomes" id="UP000320707">
    <property type="component" value="Unassembled WGS sequence"/>
</dbReference>
<dbReference type="AlphaFoldDB" id="A0A559KXV9"/>
<comment type="caution">
    <text evidence="3">The sequence shown here is derived from an EMBL/GenBank/DDBJ whole genome shotgun (WGS) entry which is preliminary data.</text>
</comment>
<dbReference type="Pfam" id="PF25485">
    <property type="entry name" value="DUF7908"/>
    <property type="match status" value="1"/>
</dbReference>
<evidence type="ECO:0000259" key="2">
    <source>
        <dbReference type="Pfam" id="PF25485"/>
    </source>
</evidence>
<sequence>MGASGVLSQADHGAMSLDTWCITYLSTYLVPVANPDQATEVSSSQPTFAGNSSVPVTQTESQSALTSDTSVFTSVAVSSSVEIEPTEAQSGSETVSFDSTAGTLTDQTTSASSESTISTDALTTSTSIIEPPSRSVIFLISAPNTRKRQNTDKGFVGNNNPSICTFAQSFNLAEEQLFIDGVPFFYDGEDYKELVMGPTPPAGAVTRLFTTAGRSLQVDLPGGEAGFCQTSDGRVYVTFTSGPAGCEAVSLDVYDERQCQNGRLVGIDTTTSAIKTATSEVISSGNATSAEGSATTETTETTSESIATSSNVAQTQSVGPVSQTTHSEASTAASFSAVESSTSVLSTTTIAVSDASTQSQASSSVLGESTTDEVFPTTAPSLVSTSAQAEESTSIEPSSQASSETTESGTTSSEESTSDVALETTTEARTSTIETTAVNETTAGDETTTEAATESETTTTESSAPSEDTSTTDITTVDSSTAGTTAEESTSEAFTTVEETTTAQSTTAQPTTEEPTTIESTTDIPTTTTTSTATTTTAVLACTDLPDPYMDSTGTTYALLCNTDANGYTSINEFTADSFVACIEACSVYVGCAGIEFLKSTGYCTLFNSSTGSSPTTVYDIALVAP</sequence>
<feature type="region of interest" description="Disordered" evidence="1">
    <location>
        <begin position="82"/>
        <end position="117"/>
    </location>
</feature>
<dbReference type="InterPro" id="IPR057230">
    <property type="entry name" value="DUF7908"/>
</dbReference>
<feature type="compositionally biased region" description="Polar residues" evidence="1">
    <location>
        <begin position="378"/>
        <end position="395"/>
    </location>
</feature>
<feature type="compositionally biased region" description="Low complexity" evidence="1">
    <location>
        <begin position="396"/>
        <end position="415"/>
    </location>
</feature>
<evidence type="ECO:0000313" key="3">
    <source>
        <dbReference type="EMBL" id="TVY65046.1"/>
    </source>
</evidence>
<name>A0A559KXV9_FUSOC</name>
<proteinExistence type="predicted"/>